<dbReference type="Proteomes" id="UP000011096">
    <property type="component" value="Unassembled WGS sequence"/>
</dbReference>
<evidence type="ECO:0000313" key="4">
    <source>
        <dbReference type="EMBL" id="KAF4477687.1"/>
    </source>
</evidence>
<keyword evidence="2" id="KW-0732">Signal</keyword>
<keyword evidence="4" id="KW-0858">Xylan degradation</keyword>
<dbReference type="PANTHER" id="PTHR48081">
    <property type="entry name" value="AB HYDROLASE SUPERFAMILY PROTEIN C4A8.06C"/>
    <property type="match status" value="1"/>
</dbReference>
<keyword evidence="5" id="KW-1185">Reference proteome</keyword>
<sequence>MVSFKNIATLLTLAAASMGVNGASVPRQYAENGVVVHEGGSWIPNPAASSIDRRDKDQEWKDYHRQTEIMAEEGMCRAYAKPTDRDLNWPCREYCIRATGDYSAACSSGHVWENKAEGKTKPGYPLLPNSDGELFTYGGECTCITIPDDLAQKISEGLENSGAIICSVWLFSIKKVLEKGSYLIPGGGPVSKVVKSIAKSVGKVVSSGKGSDAWASMVRDTCGAKGHDVTMDIEKAFDFFKESWLSYSILAWPLSLLLGGIVAVASEMDSTGNLEHANRVVKRLDTAQITYFPAANSTGTGVLVCPGGGYTHVSISKEGYIPATFLNSLGIDAWVLDYTTAANTTAPIYPKPQDEALEALAYIREQNRTTKLGIWGFSAGGHLSAVTLTNPEASLDFGILAYPVITLEGDYTHKGSRDNLIGANATAEMQHNLSAQNLVSATTPPTFLFHTFNDATVPVQNTLLFVEAMTKFKRPTQVLILPDGSHGLGLALDDPKRSWTPELARFLKYSI</sequence>
<dbReference type="AlphaFoldDB" id="A0A7J6IP67"/>
<dbReference type="GeneID" id="43620175"/>
<evidence type="ECO:0000256" key="2">
    <source>
        <dbReference type="SAM" id="SignalP"/>
    </source>
</evidence>
<dbReference type="GO" id="GO:0008236">
    <property type="term" value="F:serine-type peptidase activity"/>
    <property type="evidence" value="ECO:0007669"/>
    <property type="project" value="InterPro"/>
</dbReference>
<evidence type="ECO:0000313" key="5">
    <source>
        <dbReference type="Proteomes" id="UP000011096"/>
    </source>
</evidence>
<dbReference type="InParanoid" id="A0A7J6IP67"/>
<feature type="signal peptide" evidence="2">
    <location>
        <begin position="1"/>
        <end position="22"/>
    </location>
</feature>
<reference evidence="4 5" key="2">
    <citation type="submission" date="2020-04" db="EMBL/GenBank/DDBJ databases">
        <title>Genome sequencing and assembly of multiple isolates from the Colletotrichum gloeosporioides species complex.</title>
        <authorList>
            <person name="Gan P."/>
            <person name="Shirasu K."/>
        </authorList>
    </citation>
    <scope>NUCLEOTIDE SEQUENCE [LARGE SCALE GENOMIC DNA]</scope>
    <source>
        <strain evidence="4 5">Nara gc5</strain>
    </source>
</reference>
<comment type="caution">
    <text evidence="4">The sequence shown here is derived from an EMBL/GenBank/DDBJ whole genome shotgun (WGS) entry which is preliminary data.</text>
</comment>
<keyword evidence="4" id="KW-0624">Polysaccharide degradation</keyword>
<dbReference type="OrthoDB" id="6499973at2759"/>
<dbReference type="Pfam" id="PF00326">
    <property type="entry name" value="Peptidase_S9"/>
    <property type="match status" value="1"/>
</dbReference>
<dbReference type="InterPro" id="IPR050300">
    <property type="entry name" value="GDXG_lipolytic_enzyme"/>
</dbReference>
<feature type="domain" description="Peptidase S9 prolyl oligopeptidase catalytic" evidence="3">
    <location>
        <begin position="356"/>
        <end position="508"/>
    </location>
</feature>
<dbReference type="Gene3D" id="3.40.50.1820">
    <property type="entry name" value="alpha/beta hydrolase"/>
    <property type="match status" value="1"/>
</dbReference>
<gene>
    <name evidence="4" type="primary">xynB-0</name>
    <name evidence="4" type="ORF">CGGC5_v013443</name>
</gene>
<dbReference type="EMBL" id="ANPB02000008">
    <property type="protein sequence ID" value="KAF4477687.1"/>
    <property type="molecule type" value="Genomic_DNA"/>
</dbReference>
<dbReference type="SUPFAM" id="SSF53474">
    <property type="entry name" value="alpha/beta-Hydrolases"/>
    <property type="match status" value="1"/>
</dbReference>
<keyword evidence="4" id="KW-0326">Glycosidase</keyword>
<protein>
    <submittedName>
        <fullName evidence="4">Endo-1,4-beta-xylanase B</fullName>
    </submittedName>
</protein>
<evidence type="ECO:0000256" key="1">
    <source>
        <dbReference type="ARBA" id="ARBA00022801"/>
    </source>
</evidence>
<accession>A0A7J6IP67</accession>
<dbReference type="PANTHER" id="PTHR48081:SF6">
    <property type="entry name" value="PEPTIDASE S9 PROLYL OLIGOPEPTIDASE CATALYTIC DOMAIN-CONTAINING PROTEIN"/>
    <property type="match status" value="1"/>
</dbReference>
<evidence type="ECO:0000259" key="3">
    <source>
        <dbReference type="Pfam" id="PF00326"/>
    </source>
</evidence>
<reference evidence="4 5" key="1">
    <citation type="submission" date="2012-08" db="EMBL/GenBank/DDBJ databases">
        <authorList>
            <person name="Gan P.H.P."/>
            <person name="Ikeda K."/>
            <person name="Irieda H."/>
            <person name="Narusaka M."/>
            <person name="O'Connell R.J."/>
            <person name="Narusaka Y."/>
            <person name="Takano Y."/>
            <person name="Kubo Y."/>
            <person name="Shirasu K."/>
        </authorList>
    </citation>
    <scope>NUCLEOTIDE SEQUENCE [LARGE SCALE GENOMIC DNA]</scope>
    <source>
        <strain evidence="4 5">Nara gc5</strain>
    </source>
</reference>
<dbReference type="InterPro" id="IPR001375">
    <property type="entry name" value="Peptidase_S9_cat"/>
</dbReference>
<dbReference type="GO" id="GO:0016798">
    <property type="term" value="F:hydrolase activity, acting on glycosyl bonds"/>
    <property type="evidence" value="ECO:0007669"/>
    <property type="project" value="UniProtKB-KW"/>
</dbReference>
<dbReference type="GO" id="GO:0045493">
    <property type="term" value="P:xylan catabolic process"/>
    <property type="evidence" value="ECO:0007669"/>
    <property type="project" value="UniProtKB-KW"/>
</dbReference>
<name>A0A7J6IP67_COLFN</name>
<proteinExistence type="predicted"/>
<dbReference type="RefSeq" id="XP_031884963.1">
    <property type="nucleotide sequence ID" value="XM_032036177.1"/>
</dbReference>
<dbReference type="GO" id="GO:0006508">
    <property type="term" value="P:proteolysis"/>
    <property type="evidence" value="ECO:0007669"/>
    <property type="project" value="InterPro"/>
</dbReference>
<feature type="chain" id="PRO_5029572668" evidence="2">
    <location>
        <begin position="23"/>
        <end position="511"/>
    </location>
</feature>
<keyword evidence="1 4" id="KW-0378">Hydrolase</keyword>
<dbReference type="InterPro" id="IPR029058">
    <property type="entry name" value="AB_hydrolase_fold"/>
</dbReference>
<organism evidence="4 5">
    <name type="scientific">Colletotrichum fructicola (strain Nara gc5)</name>
    <name type="common">Anthracnose fungus</name>
    <name type="synonym">Colletotrichum gloeosporioides (strain Nara gc5)</name>
    <dbReference type="NCBI Taxonomy" id="1213859"/>
    <lineage>
        <taxon>Eukaryota</taxon>
        <taxon>Fungi</taxon>
        <taxon>Dikarya</taxon>
        <taxon>Ascomycota</taxon>
        <taxon>Pezizomycotina</taxon>
        <taxon>Sordariomycetes</taxon>
        <taxon>Hypocreomycetidae</taxon>
        <taxon>Glomerellales</taxon>
        <taxon>Glomerellaceae</taxon>
        <taxon>Colletotrichum</taxon>
        <taxon>Colletotrichum gloeosporioides species complex</taxon>
    </lineage>
</organism>
<keyword evidence="4" id="KW-0119">Carbohydrate metabolism</keyword>